<dbReference type="GO" id="GO:0000381">
    <property type="term" value="P:regulation of alternative mRNA splicing, via spliceosome"/>
    <property type="evidence" value="ECO:0007669"/>
    <property type="project" value="TreeGrafter"/>
</dbReference>
<gene>
    <name evidence="3" type="ORF">CcCBS67573_g02370</name>
</gene>
<dbReference type="GO" id="GO:0000380">
    <property type="term" value="P:alternative mRNA splicing, via spliceosome"/>
    <property type="evidence" value="ECO:0007669"/>
    <property type="project" value="TreeGrafter"/>
</dbReference>
<proteinExistence type="predicted"/>
<dbReference type="InterPro" id="IPR012677">
    <property type="entry name" value="Nucleotide-bd_a/b_plait_sf"/>
</dbReference>
<dbReference type="PANTHER" id="PTHR47330:SF1">
    <property type="entry name" value="POLY(U)-BINDING-SPLICING FACTOR PUF60"/>
    <property type="match status" value="1"/>
</dbReference>
<dbReference type="InterPro" id="IPR000504">
    <property type="entry name" value="RRM_dom"/>
</dbReference>
<dbReference type="Pfam" id="PF00076">
    <property type="entry name" value="RRM_1"/>
    <property type="match status" value="2"/>
</dbReference>
<evidence type="ECO:0000259" key="2">
    <source>
        <dbReference type="PROSITE" id="PS50102"/>
    </source>
</evidence>
<feature type="domain" description="RRM" evidence="2">
    <location>
        <begin position="65"/>
        <end position="147"/>
    </location>
</feature>
<dbReference type="GO" id="GO:0071011">
    <property type="term" value="C:precatalytic spliceosome"/>
    <property type="evidence" value="ECO:0007669"/>
    <property type="project" value="TreeGrafter"/>
</dbReference>
<keyword evidence="1" id="KW-0694">RNA-binding</keyword>
<dbReference type="InterPro" id="IPR051974">
    <property type="entry name" value="PUF60_regulator"/>
</dbReference>
<dbReference type="PROSITE" id="PS50102">
    <property type="entry name" value="RRM"/>
    <property type="match status" value="2"/>
</dbReference>
<dbReference type="AlphaFoldDB" id="A0A507FJ92"/>
<dbReference type="InterPro" id="IPR035979">
    <property type="entry name" value="RBD_domain_sf"/>
</dbReference>
<evidence type="ECO:0000313" key="3">
    <source>
        <dbReference type="EMBL" id="TPX76353.1"/>
    </source>
</evidence>
<comment type="caution">
    <text evidence="3">The sequence shown here is derived from an EMBL/GenBank/DDBJ whole genome shotgun (WGS) entry which is preliminary data.</text>
</comment>
<dbReference type="GO" id="GO:0003723">
    <property type="term" value="F:RNA binding"/>
    <property type="evidence" value="ECO:0007669"/>
    <property type="project" value="UniProtKB-UniRule"/>
</dbReference>
<dbReference type="Gene3D" id="3.30.70.330">
    <property type="match status" value="3"/>
</dbReference>
<organism evidence="3 4">
    <name type="scientific">Chytriomyces confervae</name>
    <dbReference type="NCBI Taxonomy" id="246404"/>
    <lineage>
        <taxon>Eukaryota</taxon>
        <taxon>Fungi</taxon>
        <taxon>Fungi incertae sedis</taxon>
        <taxon>Chytridiomycota</taxon>
        <taxon>Chytridiomycota incertae sedis</taxon>
        <taxon>Chytridiomycetes</taxon>
        <taxon>Chytridiales</taxon>
        <taxon>Chytriomycetaceae</taxon>
        <taxon>Chytriomyces</taxon>
    </lineage>
</organism>
<accession>A0A507FJ92</accession>
<feature type="domain" description="RRM" evidence="2">
    <location>
        <begin position="162"/>
        <end position="243"/>
    </location>
</feature>
<dbReference type="GO" id="GO:0006376">
    <property type="term" value="P:mRNA splice site recognition"/>
    <property type="evidence" value="ECO:0007669"/>
    <property type="project" value="TreeGrafter"/>
</dbReference>
<keyword evidence="4" id="KW-1185">Reference proteome</keyword>
<protein>
    <recommendedName>
        <fullName evidence="2">RRM domain-containing protein</fullName>
    </recommendedName>
</protein>
<dbReference type="Proteomes" id="UP000320333">
    <property type="component" value="Unassembled WGS sequence"/>
</dbReference>
<reference evidence="3 4" key="1">
    <citation type="journal article" date="2019" name="Sci. Rep.">
        <title>Comparative genomics of chytrid fungi reveal insights into the obligate biotrophic and pathogenic lifestyle of Synchytrium endobioticum.</title>
        <authorList>
            <person name="van de Vossenberg B.T.L.H."/>
            <person name="Warris S."/>
            <person name="Nguyen H.D.T."/>
            <person name="van Gent-Pelzer M.P.E."/>
            <person name="Joly D.L."/>
            <person name="van de Geest H.C."/>
            <person name="Bonants P.J.M."/>
            <person name="Smith D.S."/>
            <person name="Levesque C.A."/>
            <person name="van der Lee T.A.J."/>
        </authorList>
    </citation>
    <scope>NUCLEOTIDE SEQUENCE [LARGE SCALE GENOMIC DNA]</scope>
    <source>
        <strain evidence="3 4">CBS 675.73</strain>
    </source>
</reference>
<dbReference type="SMART" id="SM00361">
    <property type="entry name" value="RRM_1"/>
    <property type="match status" value="2"/>
</dbReference>
<dbReference type="EMBL" id="QEAP01000049">
    <property type="protein sequence ID" value="TPX76353.1"/>
    <property type="molecule type" value="Genomic_DNA"/>
</dbReference>
<dbReference type="STRING" id="246404.A0A507FJ92"/>
<name>A0A507FJ92_9FUNG</name>
<dbReference type="CDD" id="cd12374">
    <property type="entry name" value="RRM_UHM_SPF45_PUF60"/>
    <property type="match status" value="1"/>
</dbReference>
<evidence type="ECO:0000313" key="4">
    <source>
        <dbReference type="Proteomes" id="UP000320333"/>
    </source>
</evidence>
<dbReference type="SMART" id="SM00360">
    <property type="entry name" value="RRM"/>
    <property type="match status" value="3"/>
</dbReference>
<dbReference type="OrthoDB" id="5411533at2759"/>
<dbReference type="GO" id="GO:0071013">
    <property type="term" value="C:catalytic step 2 spliceosome"/>
    <property type="evidence" value="ECO:0007669"/>
    <property type="project" value="TreeGrafter"/>
</dbReference>
<evidence type="ECO:0000256" key="1">
    <source>
        <dbReference type="PROSITE-ProRule" id="PRU00176"/>
    </source>
</evidence>
<dbReference type="InterPro" id="IPR003954">
    <property type="entry name" value="RRM_euk-type"/>
</dbReference>
<sequence length="453" mass="48197">MSDSPPTAKELLDRAKAFARAETVKLLLAAESPAITTLTLASYATALQFPPSMSHAEIGAVHSCGKIYIGALHADIQEAHLRQIFSVYGSIRAMSMSFDPVTGWGEAKHKGFAFLEYDFPESGVMAIEALNGVEFGGRPIKVSRPKDFAAATFELVPKPTPERIFVANVNDSITEDMIKGIFEAFGVIKAVALLPDAISRNHRGCGYIEFTTASSALTATTSIKLQGGLELAGAKLHVMPAMVGGEMMVGMKGLEGIPEVPEAVKIAATKASSGKAFQPLTQQSVVIPVLAPLPLESAAALAIKAAVAAAKAKIAEENSSTLDEGNISINSSKRYDIMQKLMRRESDGSGGEAAGKRIKLSNPSEFAGPKSKVIILKNMVSEEDAKDAELEGEIRDECTKYGKVDTVHVGSEVRDGAVDITVAFFEVADAERTLTALNGRFFAGRRITAEFKC</sequence>
<dbReference type="SUPFAM" id="SSF54928">
    <property type="entry name" value="RNA-binding domain, RBD"/>
    <property type="match status" value="2"/>
</dbReference>
<dbReference type="PANTHER" id="PTHR47330">
    <property type="entry name" value="POLY(U)-BINDING-SPLICING FACTOR PUF60-B-RELATED"/>
    <property type="match status" value="1"/>
</dbReference>